<dbReference type="EMBL" id="CP090894">
    <property type="protein sequence ID" value="ULT93335.1"/>
    <property type="molecule type" value="Genomic_DNA"/>
</dbReference>
<feature type="transmembrane region" description="Helical" evidence="1">
    <location>
        <begin position="150"/>
        <end position="170"/>
    </location>
</feature>
<dbReference type="PANTHER" id="PTHR23021:SF31">
    <property type="entry name" value="SERPENTINE RECEPTOR, CLASS T"/>
    <property type="match status" value="1"/>
</dbReference>
<feature type="transmembrane region" description="Helical" evidence="1">
    <location>
        <begin position="108"/>
        <end position="130"/>
    </location>
</feature>
<organism evidence="2 3">
    <name type="scientific">Caenorhabditis briggsae</name>
    <dbReference type="NCBI Taxonomy" id="6238"/>
    <lineage>
        <taxon>Eukaryota</taxon>
        <taxon>Metazoa</taxon>
        <taxon>Ecdysozoa</taxon>
        <taxon>Nematoda</taxon>
        <taxon>Chromadorea</taxon>
        <taxon>Rhabditida</taxon>
        <taxon>Rhabditina</taxon>
        <taxon>Rhabditomorpha</taxon>
        <taxon>Rhabditoidea</taxon>
        <taxon>Rhabditidae</taxon>
        <taxon>Peloderinae</taxon>
        <taxon>Caenorhabditis</taxon>
    </lineage>
</organism>
<dbReference type="PANTHER" id="PTHR23021">
    <property type="entry name" value="SERPENTINE RECEPTOR, CLASS T"/>
    <property type="match status" value="1"/>
</dbReference>
<sequence>MNRYIQYGSVEAIPYYNCSWKSFEQWEQTGIKRQWLGFPLLIFGTLIELLYFPIIFIIFKTRLIKHACYKIIVVLAFIDMCATCCSCLITGPLLILGSVFCMYPTFTYMAGSFGLAMWCMACATTVSLFANRIMSIAFHEYADYKNKPQAWNNWIFVTCMFLLFSIYCAMIKKIARGQKSKASMAIFFQCIIICFFNTVSALIYNALSFITPSFWILLSGQLCWSINHGCPALIYVTMNETIKREFKKLVFGIKSKKISNTSSINTASMSRI</sequence>
<keyword evidence="1" id="KW-0472">Membrane</keyword>
<evidence type="ECO:0000313" key="2">
    <source>
        <dbReference type="EMBL" id="ULT93335.1"/>
    </source>
</evidence>
<feature type="transmembrane region" description="Helical" evidence="1">
    <location>
        <begin position="35"/>
        <end position="59"/>
    </location>
</feature>
<keyword evidence="1" id="KW-0812">Transmembrane</keyword>
<keyword evidence="1" id="KW-1133">Transmembrane helix</keyword>
<dbReference type="Pfam" id="PF10321">
    <property type="entry name" value="7TM_GPCR_Srt"/>
    <property type="match status" value="2"/>
</dbReference>
<accession>A0AAE9D4A9</accession>
<feature type="transmembrane region" description="Helical" evidence="1">
    <location>
        <begin position="213"/>
        <end position="238"/>
    </location>
</feature>
<dbReference type="AlphaFoldDB" id="A0AAE9D4A9"/>
<proteinExistence type="predicted"/>
<evidence type="ECO:0000313" key="3">
    <source>
        <dbReference type="Proteomes" id="UP000827892"/>
    </source>
</evidence>
<feature type="transmembrane region" description="Helical" evidence="1">
    <location>
        <begin position="71"/>
        <end position="96"/>
    </location>
</feature>
<dbReference type="Proteomes" id="UP000827892">
    <property type="component" value="Chromosome IV"/>
</dbReference>
<name>A0AAE9D4A9_CAEBR</name>
<feature type="transmembrane region" description="Helical" evidence="1">
    <location>
        <begin position="182"/>
        <end position="207"/>
    </location>
</feature>
<reference evidence="2 3" key="1">
    <citation type="submission" date="2022-05" db="EMBL/GenBank/DDBJ databases">
        <title>Chromosome-level reference genomes for two strains of Caenorhabditis briggsae: an improved platform for comparative genomics.</title>
        <authorList>
            <person name="Stevens L."/>
            <person name="Andersen E.C."/>
        </authorList>
    </citation>
    <scope>NUCLEOTIDE SEQUENCE [LARGE SCALE GENOMIC DNA]</scope>
    <source>
        <strain evidence="2">QX1410_ONT</strain>
        <tissue evidence="2">Whole-organism</tissue>
    </source>
</reference>
<dbReference type="SUPFAM" id="SSF81321">
    <property type="entry name" value="Family A G protein-coupled receptor-like"/>
    <property type="match status" value="1"/>
</dbReference>
<dbReference type="InterPro" id="IPR019425">
    <property type="entry name" value="7TM_GPCR_serpentine_rcpt_Srt"/>
</dbReference>
<protein>
    <submittedName>
        <fullName evidence="2">Uncharacterized protein</fullName>
    </submittedName>
</protein>
<gene>
    <name evidence="2" type="ORF">L3Y34_003074</name>
</gene>
<evidence type="ECO:0000256" key="1">
    <source>
        <dbReference type="SAM" id="Phobius"/>
    </source>
</evidence>